<dbReference type="AlphaFoldDB" id="A0A482YAH9"/>
<keyword evidence="5" id="KW-0645">Protease</keyword>
<dbReference type="EMBL" id="SHMP01000006">
    <property type="protein sequence ID" value="RZV08405.1"/>
    <property type="molecule type" value="Genomic_DNA"/>
</dbReference>
<evidence type="ECO:0000259" key="4">
    <source>
        <dbReference type="Pfam" id="PF07687"/>
    </source>
</evidence>
<protein>
    <submittedName>
        <fullName evidence="5">Glutamate carboxypeptidase</fullName>
    </submittedName>
</protein>
<evidence type="ECO:0000313" key="6">
    <source>
        <dbReference type="Proteomes" id="UP000291097"/>
    </source>
</evidence>
<dbReference type="Gene3D" id="3.40.630.10">
    <property type="entry name" value="Zn peptidases"/>
    <property type="match status" value="1"/>
</dbReference>
<gene>
    <name evidence="5" type="ORF">BDK88_3381</name>
</gene>
<dbReference type="CDD" id="cd03885">
    <property type="entry name" value="M20_CPDG2"/>
    <property type="match status" value="1"/>
</dbReference>
<dbReference type="PANTHER" id="PTHR43808:SF9">
    <property type="entry name" value="BLL0789 PROTEIN"/>
    <property type="match status" value="1"/>
</dbReference>
<dbReference type="InterPro" id="IPR002933">
    <property type="entry name" value="Peptidase_M20"/>
</dbReference>
<evidence type="ECO:0000256" key="1">
    <source>
        <dbReference type="ARBA" id="ARBA00022723"/>
    </source>
</evidence>
<comment type="caution">
    <text evidence="5">The sequence shown here is derived from an EMBL/GenBank/DDBJ whole genome shotgun (WGS) entry which is preliminary data.</text>
</comment>
<accession>A0A482YAH9</accession>
<dbReference type="Pfam" id="PF01546">
    <property type="entry name" value="Peptidase_M20"/>
    <property type="match status" value="1"/>
</dbReference>
<dbReference type="Gene3D" id="3.30.70.360">
    <property type="match status" value="1"/>
</dbReference>
<dbReference type="InterPro" id="IPR036264">
    <property type="entry name" value="Bact_exopeptidase_dim_dom"/>
</dbReference>
<keyword evidence="1" id="KW-0479">Metal-binding</keyword>
<evidence type="ECO:0000313" key="5">
    <source>
        <dbReference type="EMBL" id="RZV08405.1"/>
    </source>
</evidence>
<evidence type="ECO:0000256" key="3">
    <source>
        <dbReference type="SAM" id="MobiDB-lite"/>
    </source>
</evidence>
<feature type="region of interest" description="Disordered" evidence="3">
    <location>
        <begin position="332"/>
        <end position="353"/>
    </location>
</feature>
<reference evidence="5 6" key="1">
    <citation type="submission" date="2019-02" db="EMBL/GenBank/DDBJ databases">
        <title>Genomic Encyclopedia of Archaeal and Bacterial Type Strains, Phase II (KMG-II): from individual species to whole genera.</title>
        <authorList>
            <person name="Goeker M."/>
        </authorList>
    </citation>
    <scope>NUCLEOTIDE SEQUENCE [LARGE SCALE GENOMIC DNA]</scope>
    <source>
        <strain evidence="5 6">DSM 18328</strain>
    </source>
</reference>
<name>A0A482YAH9_9EURY</name>
<dbReference type="SUPFAM" id="SSF55031">
    <property type="entry name" value="Bacterial exopeptidase dimerisation domain"/>
    <property type="match status" value="1"/>
</dbReference>
<evidence type="ECO:0000256" key="2">
    <source>
        <dbReference type="ARBA" id="ARBA00022801"/>
    </source>
</evidence>
<dbReference type="OrthoDB" id="24854at2157"/>
<sequence length="398" mass="42491">MTASEPEPESAAEQRIQEWAHAHREDLSQYLLELVELETPTENPETFDDFFERLASDLRDSGLETERVPGDETGGRLEAWSPGRDDADEIQLVIGHADTVWPLGTAEEDPPEVRDDVLEGPGALDMKGGLAQAVFALRALDELSLEPSLPVHVLVSSDEEIGSPESKSRIIDLAKRANRVFVLEPASGPEGKIKTARKAVGHFTVTIEGKAAHAGLEPEEGASATEELGTVIHRLHELTDIDSGITVNVGQVEAGLRSNVVAPEARAEVDVRAPTDEAAEAVAAEIRSLEATTPGTELSIDGGFGRPPMEPTAGNRRLWERVQTLGDRLGLSLEGTRSGGASDGNDASQHAPTIDGFGAVGDGAHQTFEYVDLEALVDRVALLAACLHDEPLPTDSQP</sequence>
<feature type="region of interest" description="Disordered" evidence="3">
    <location>
        <begin position="1"/>
        <end position="20"/>
    </location>
</feature>
<dbReference type="SUPFAM" id="SSF53187">
    <property type="entry name" value="Zn-dependent exopeptidases"/>
    <property type="match status" value="1"/>
</dbReference>
<dbReference type="InterPro" id="IPR050072">
    <property type="entry name" value="Peptidase_M20A"/>
</dbReference>
<dbReference type="Proteomes" id="UP000291097">
    <property type="component" value="Unassembled WGS sequence"/>
</dbReference>
<proteinExistence type="predicted"/>
<keyword evidence="2" id="KW-0378">Hydrolase</keyword>
<feature type="domain" description="Peptidase M20 dimerisation" evidence="4">
    <location>
        <begin position="196"/>
        <end position="288"/>
    </location>
</feature>
<feature type="compositionally biased region" description="Acidic residues" evidence="3">
    <location>
        <begin position="1"/>
        <end position="10"/>
    </location>
</feature>
<dbReference type="InterPro" id="IPR011650">
    <property type="entry name" value="Peptidase_M20_dimer"/>
</dbReference>
<organism evidence="5 6">
    <name type="scientific">Natrinema hispanicum</name>
    <dbReference type="NCBI Taxonomy" id="392421"/>
    <lineage>
        <taxon>Archaea</taxon>
        <taxon>Methanobacteriati</taxon>
        <taxon>Methanobacteriota</taxon>
        <taxon>Stenosarchaea group</taxon>
        <taxon>Halobacteria</taxon>
        <taxon>Halobacteriales</taxon>
        <taxon>Natrialbaceae</taxon>
        <taxon>Natrinema</taxon>
    </lineage>
</organism>
<dbReference type="Pfam" id="PF07687">
    <property type="entry name" value="M20_dimer"/>
    <property type="match status" value="1"/>
</dbReference>
<keyword evidence="5" id="KW-0121">Carboxypeptidase</keyword>
<dbReference type="GO" id="GO:0046872">
    <property type="term" value="F:metal ion binding"/>
    <property type="evidence" value="ECO:0007669"/>
    <property type="project" value="UniProtKB-KW"/>
</dbReference>
<dbReference type="PANTHER" id="PTHR43808">
    <property type="entry name" value="ACETYLORNITHINE DEACETYLASE"/>
    <property type="match status" value="1"/>
</dbReference>
<dbReference type="GO" id="GO:0004180">
    <property type="term" value="F:carboxypeptidase activity"/>
    <property type="evidence" value="ECO:0007669"/>
    <property type="project" value="UniProtKB-KW"/>
</dbReference>
<dbReference type="InterPro" id="IPR017150">
    <property type="entry name" value="Pept_M20_glutamate_carboxypep"/>
</dbReference>
<dbReference type="PIRSF" id="PIRSF037238">
    <property type="entry name" value="Carboxypeptidase_G2"/>
    <property type="match status" value="1"/>
</dbReference>
<dbReference type="RefSeq" id="WP_130501355.1">
    <property type="nucleotide sequence ID" value="NZ_SHMP01000006.1"/>
</dbReference>